<evidence type="ECO:0000313" key="1">
    <source>
        <dbReference type="EMBL" id="PMP07793.1"/>
    </source>
</evidence>
<dbReference type="EMBL" id="MDBP01000117">
    <property type="protein sequence ID" value="PMP07793.1"/>
    <property type="molecule type" value="Genomic_DNA"/>
</dbReference>
<organism evidence="1 3">
    <name type="scientific">Vibrio tasmaniensis</name>
    <dbReference type="NCBI Taxonomy" id="212663"/>
    <lineage>
        <taxon>Bacteria</taxon>
        <taxon>Pseudomonadati</taxon>
        <taxon>Pseudomonadota</taxon>
        <taxon>Gammaproteobacteria</taxon>
        <taxon>Vibrionales</taxon>
        <taxon>Vibrionaceae</taxon>
        <taxon>Vibrio</taxon>
    </lineage>
</organism>
<dbReference type="AlphaFoldDB" id="A0A2N7NBD2"/>
<evidence type="ECO:0000313" key="3">
    <source>
        <dbReference type="Proteomes" id="UP000235579"/>
    </source>
</evidence>
<comment type="caution">
    <text evidence="1">The sequence shown here is derived from an EMBL/GenBank/DDBJ whole genome shotgun (WGS) entry which is preliminary data.</text>
</comment>
<dbReference type="RefSeq" id="WP_102258634.1">
    <property type="nucleotide sequence ID" value="NZ_MDBP01000117.1"/>
</dbReference>
<evidence type="ECO:0000313" key="4">
    <source>
        <dbReference type="Proteomes" id="UP000308018"/>
    </source>
</evidence>
<sequence>MNKVHELQKMTEEELLEYGVLIETTISSLLIESKSSSPTRSNQAGMRLDSWDKKQRELNDFLYKKG</sequence>
<proteinExistence type="predicted"/>
<name>A0A2N7NBD2_9VIBR</name>
<evidence type="ECO:0000313" key="2">
    <source>
        <dbReference type="EMBL" id="TKG25722.1"/>
    </source>
</evidence>
<dbReference type="Proteomes" id="UP000235579">
    <property type="component" value="Unassembled WGS sequence"/>
</dbReference>
<reference evidence="2 4" key="4">
    <citation type="submission" date="2019-04" db="EMBL/GenBank/DDBJ databases">
        <title>A reverse ecology approach based on a biological definition of microbial populations.</title>
        <authorList>
            <person name="Arevalo P."/>
            <person name="Vaninsberghe D."/>
            <person name="Elsherbini J."/>
            <person name="Gore J."/>
            <person name="Polz M."/>
        </authorList>
    </citation>
    <scope>NUCLEOTIDE SEQUENCE [LARGE SCALE GENOMIC DNA]</scope>
    <source>
        <strain evidence="2 4">10N.222.45.A8</strain>
    </source>
</reference>
<protein>
    <submittedName>
        <fullName evidence="1">Uncharacterized protein</fullName>
    </submittedName>
</protein>
<dbReference type="Proteomes" id="UP000308018">
    <property type="component" value="Unassembled WGS sequence"/>
</dbReference>
<dbReference type="EMBL" id="SYVV01000093">
    <property type="protein sequence ID" value="TKG25722.1"/>
    <property type="molecule type" value="Genomic_DNA"/>
</dbReference>
<reference evidence="1" key="3">
    <citation type="journal article" date="2018" name="Nature">
        <title>A major lineage of non-tailed dsDNA viruses as unrecognized killers of marine bacteria.</title>
        <authorList>
            <person name="Kauffman K.M."/>
            <person name="Hussain F.A."/>
            <person name="Yang J."/>
            <person name="Arevalo P."/>
            <person name="Brown J.M."/>
            <person name="Chang W.K."/>
            <person name="VanInsberghe D."/>
            <person name="Elsherbini J."/>
            <person name="Sharma R.S."/>
            <person name="Cutler M.B."/>
            <person name="Kelly L."/>
            <person name="Polz M.F."/>
        </authorList>
    </citation>
    <scope>NUCLEOTIDE SEQUENCE</scope>
    <source>
        <strain evidence="1">10N.222.48.A2</strain>
    </source>
</reference>
<gene>
    <name evidence="1" type="ORF">BCS92_24275</name>
    <name evidence="2" type="ORF">FC057_24875</name>
</gene>
<reference evidence="3" key="1">
    <citation type="submission" date="2016-07" db="EMBL/GenBank/DDBJ databases">
        <title>Nontailed viruses are major unrecognized killers of bacteria in the ocean.</title>
        <authorList>
            <person name="Kauffman K."/>
            <person name="Hussain F."/>
            <person name="Yang J."/>
            <person name="Arevalo P."/>
            <person name="Brown J."/>
            <person name="Cutler M."/>
            <person name="Kelly L."/>
            <person name="Polz M.F."/>
        </authorList>
    </citation>
    <scope>NUCLEOTIDE SEQUENCE [LARGE SCALE GENOMIC DNA]</scope>
    <source>
        <strain evidence="3">10N.222.48.A2</strain>
    </source>
</reference>
<accession>A0A2N7NBD2</accession>
<reference evidence="1" key="2">
    <citation type="submission" date="2016-07" db="EMBL/GenBank/DDBJ databases">
        <authorList>
            <person name="Wan K."/>
            <person name="Booth B."/>
            <person name="Spirohn K."/>
            <person name="Hao T."/>
            <person name="Hu Y."/>
            <person name="Calderwood M."/>
            <person name="Hill D."/>
            <person name="Mohr S."/>
            <person name="Vidal M."/>
            <person name="Celniker S."/>
            <person name="Perrimon N."/>
        </authorList>
    </citation>
    <scope>NUCLEOTIDE SEQUENCE</scope>
    <source>
        <strain evidence="1">10N.222.48.A2</strain>
    </source>
</reference>